<evidence type="ECO:0000313" key="8">
    <source>
        <dbReference type="EMBL" id="KAG6793253.1"/>
    </source>
</evidence>
<feature type="domain" description="Methyltransferase type 11" evidence="6">
    <location>
        <begin position="80"/>
        <end position="181"/>
    </location>
</feature>
<name>A0A8X8DJR4_POPTO</name>
<evidence type="ECO:0000259" key="6">
    <source>
        <dbReference type="Pfam" id="PF08241"/>
    </source>
</evidence>
<feature type="domain" description="DUF7579" evidence="7">
    <location>
        <begin position="815"/>
        <end position="845"/>
    </location>
</feature>
<feature type="compositionally biased region" description="Basic residues" evidence="5">
    <location>
        <begin position="488"/>
        <end position="499"/>
    </location>
</feature>
<protein>
    <recommendedName>
        <fullName evidence="10">Methyltransferase type 11 domain-containing protein</fullName>
    </recommendedName>
</protein>
<dbReference type="InterPro" id="IPR056001">
    <property type="entry name" value="DUF7579"/>
</dbReference>
<evidence type="ECO:0000259" key="7">
    <source>
        <dbReference type="Pfam" id="PF24474"/>
    </source>
</evidence>
<dbReference type="FunFam" id="3.40.50.150:FF:000211">
    <property type="entry name" value="Methyltransferase-like protein 13"/>
    <property type="match status" value="1"/>
</dbReference>
<evidence type="ECO:0000256" key="1">
    <source>
        <dbReference type="ARBA" id="ARBA00008361"/>
    </source>
</evidence>
<keyword evidence="3" id="KW-0808">Transferase</keyword>
<dbReference type="GO" id="GO:0032259">
    <property type="term" value="P:methylation"/>
    <property type="evidence" value="ECO:0007669"/>
    <property type="project" value="UniProtKB-KW"/>
</dbReference>
<feature type="compositionally biased region" description="Polar residues" evidence="5">
    <location>
        <begin position="628"/>
        <end position="643"/>
    </location>
</feature>
<accession>A0A8X8DJR4</accession>
<organism evidence="8 9">
    <name type="scientific">Populus tomentosa</name>
    <name type="common">Chinese white poplar</name>
    <dbReference type="NCBI Taxonomy" id="118781"/>
    <lineage>
        <taxon>Eukaryota</taxon>
        <taxon>Viridiplantae</taxon>
        <taxon>Streptophyta</taxon>
        <taxon>Embryophyta</taxon>
        <taxon>Tracheophyta</taxon>
        <taxon>Spermatophyta</taxon>
        <taxon>Magnoliopsida</taxon>
        <taxon>eudicotyledons</taxon>
        <taxon>Gunneridae</taxon>
        <taxon>Pentapetalae</taxon>
        <taxon>rosids</taxon>
        <taxon>fabids</taxon>
        <taxon>Malpighiales</taxon>
        <taxon>Salicaceae</taxon>
        <taxon>Saliceae</taxon>
        <taxon>Populus</taxon>
    </lineage>
</organism>
<comment type="caution">
    <text evidence="8">The sequence shown here is derived from an EMBL/GenBank/DDBJ whole genome shotgun (WGS) entry which is preliminary data.</text>
</comment>
<dbReference type="EMBL" id="JAAWWB010000001">
    <property type="protein sequence ID" value="KAG6793253.1"/>
    <property type="molecule type" value="Genomic_DNA"/>
</dbReference>
<reference evidence="8" key="1">
    <citation type="journal article" date="2020" name="bioRxiv">
        <title>Hybrid origin of Populus tomentosa Carr. identified through genome sequencing and phylogenomic analysis.</title>
        <authorList>
            <person name="An X."/>
            <person name="Gao K."/>
            <person name="Chen Z."/>
            <person name="Li J."/>
            <person name="Yang X."/>
            <person name="Yang X."/>
            <person name="Zhou J."/>
            <person name="Guo T."/>
            <person name="Zhao T."/>
            <person name="Huang S."/>
            <person name="Miao D."/>
            <person name="Khan W.U."/>
            <person name="Rao P."/>
            <person name="Ye M."/>
            <person name="Lei B."/>
            <person name="Liao W."/>
            <person name="Wang J."/>
            <person name="Ji L."/>
            <person name="Li Y."/>
            <person name="Guo B."/>
            <person name="Mustafa N.S."/>
            <person name="Li S."/>
            <person name="Yun Q."/>
            <person name="Keller S.R."/>
            <person name="Mao J."/>
            <person name="Zhang R."/>
            <person name="Strauss S.H."/>
        </authorList>
    </citation>
    <scope>NUCLEOTIDE SEQUENCE</scope>
    <source>
        <strain evidence="8">GM15</strain>
        <tissue evidence="8">Leaf</tissue>
    </source>
</reference>
<keyword evidence="9" id="KW-1185">Reference proteome</keyword>
<dbReference type="Pfam" id="PF24474">
    <property type="entry name" value="DUF7579"/>
    <property type="match status" value="1"/>
</dbReference>
<evidence type="ECO:0008006" key="10">
    <source>
        <dbReference type="Google" id="ProtNLM"/>
    </source>
</evidence>
<dbReference type="PANTHER" id="PTHR12176:SF78">
    <property type="entry name" value="EEF1A LYSINE AND N-TERMINAL METHYLTRANSFERASE"/>
    <property type="match status" value="1"/>
</dbReference>
<dbReference type="Pfam" id="PF08241">
    <property type="entry name" value="Methyltransf_11"/>
    <property type="match status" value="1"/>
</dbReference>
<evidence type="ECO:0000256" key="4">
    <source>
        <dbReference type="ARBA" id="ARBA00023268"/>
    </source>
</evidence>
<dbReference type="FunFam" id="3.40.50.150:FF:000256">
    <property type="entry name" value="S-adenosyl-L-methionine-dependent methyltransferase superfamily protein"/>
    <property type="match status" value="1"/>
</dbReference>
<gene>
    <name evidence="8" type="ORF">POTOM_002450</name>
</gene>
<dbReference type="AlphaFoldDB" id="A0A8X8DJR4"/>
<comment type="similarity">
    <text evidence="1">Belongs to the methyltransferase superfamily.</text>
</comment>
<dbReference type="InterPro" id="IPR013216">
    <property type="entry name" value="Methyltransf_11"/>
</dbReference>
<feature type="region of interest" description="Disordered" evidence="5">
    <location>
        <begin position="625"/>
        <end position="645"/>
    </location>
</feature>
<sequence>MGKKDKQSSKASTEELLTTLGDFTSKENWDKFFTIRGTDDSFEWYAEWTELHHPLLSLLAGNDENHSSSSSSPLLKILVPGCGNSKLSENLYDAGFKEITNIDFSKVVISDMLRRNVRDRPGMRWRVMDMTQMQLADESFDVVLDKGGLDALMEPELGPKLGNQYLSEVKRVLNFEGKFICLTLAESHVLALLFSKFRFGWKMSVQAIPQKSSSKPDLRTFMVVAEKENSSALHLITALFDHSSLDCIGNQAFGLHEALENENQIRKEYSIGPDILYSLEDLLIGAKGDLSKLSLGRRFQLTLGGNGDSRFSYKAIVLDAKESSSQFTYHCGVFIVPKTRAHEWLFTSEEGQWLVVESSKAARLIMIIMDSSHNNASMDDIQKDLSPLVKQLAPGKDDNSAQIPFMMAGDGIKERKTVHKVISSLTGSIIVEDVVYENVADDVSRPFPSSDLIFRRLVFQRAEGLVQSEALLTRDESSHKIVEEKKKTSSSKSKKKGSQKRNDASSKILKVYHDYMASSYHMGIVSGFTLMSSYLESVESTGKTVNAVIIGLGAGLLPMFLHGCMPSLQIEVVELDAVVLSLARDYFGFAEDERLKVHIADGIRFVREVKSFAVADGLPAIHGIEDASGSTKPSPDESGSVSYTEGRGRPRVDILIIDVDSSDSSSGMACPAADFVEESFLLTVKDTLSEQGLFIVNLVSRSPAVKDTIISRMKADLFLAAECIFHCFLSLDCSRVEKNSCGHPDLAKMVYNSIRNLLFSESYPAIHLQVFNHLFSLQLEEDINMVLFGLCSEVCLKEDCFPEAACQLDKLKFYTCKLAVLTNDSSASQIEIPCRDIFHARLKCQKDSFIGHDNHSEEAETGNRRTGLLGSGKQSLSEIKEMDIVEADEFVGAHHFRWITVKNPGEQPFAMQLILNSGEIIDVCRSTDGPPEPPSSSIFVHSELTASTRGFGGSLSLVLLDGVIPDLMEDHAKPD</sequence>
<dbReference type="InterPro" id="IPR051419">
    <property type="entry name" value="Lys/N-term_MeTrsfase_sf"/>
</dbReference>
<dbReference type="CDD" id="cd02440">
    <property type="entry name" value="AdoMet_MTases"/>
    <property type="match status" value="1"/>
</dbReference>
<keyword evidence="2" id="KW-0489">Methyltransferase</keyword>
<dbReference type="OrthoDB" id="411785at2759"/>
<evidence type="ECO:0000256" key="5">
    <source>
        <dbReference type="SAM" id="MobiDB-lite"/>
    </source>
</evidence>
<dbReference type="GO" id="GO:0008757">
    <property type="term" value="F:S-adenosylmethionine-dependent methyltransferase activity"/>
    <property type="evidence" value="ECO:0007669"/>
    <property type="project" value="InterPro"/>
</dbReference>
<evidence type="ECO:0000313" key="9">
    <source>
        <dbReference type="Proteomes" id="UP000886885"/>
    </source>
</evidence>
<feature type="compositionally biased region" description="Basic and acidic residues" evidence="5">
    <location>
        <begin position="477"/>
        <end position="487"/>
    </location>
</feature>
<feature type="region of interest" description="Disordered" evidence="5">
    <location>
        <begin position="477"/>
        <end position="504"/>
    </location>
</feature>
<dbReference type="Proteomes" id="UP000886885">
    <property type="component" value="Chromosome 1A"/>
</dbReference>
<keyword evidence="4" id="KW-0511">Multifunctional enzyme</keyword>
<evidence type="ECO:0000256" key="2">
    <source>
        <dbReference type="ARBA" id="ARBA00022603"/>
    </source>
</evidence>
<proteinExistence type="inferred from homology"/>
<dbReference type="PANTHER" id="PTHR12176">
    <property type="entry name" value="SAM-DEPENDENT METHYLTRANSFERASE SUPERFAMILY PROTEIN"/>
    <property type="match status" value="1"/>
</dbReference>
<evidence type="ECO:0000256" key="3">
    <source>
        <dbReference type="ARBA" id="ARBA00022679"/>
    </source>
</evidence>